<gene>
    <name evidence="1" type="ORF">SAMN05216361_3058</name>
</gene>
<proteinExistence type="predicted"/>
<reference evidence="2" key="1">
    <citation type="submission" date="2016-11" db="EMBL/GenBank/DDBJ databases">
        <authorList>
            <person name="Varghese N."/>
            <person name="Submissions S."/>
        </authorList>
    </citation>
    <scope>NUCLEOTIDE SEQUENCE [LARGE SCALE GENOMIC DNA]</scope>
    <source>
        <strain evidence="2">CGMCC 1.8995</strain>
    </source>
</reference>
<organism evidence="1 2">
    <name type="scientific">Marisediminitalea aggregata</name>
    <dbReference type="NCBI Taxonomy" id="634436"/>
    <lineage>
        <taxon>Bacteria</taxon>
        <taxon>Pseudomonadati</taxon>
        <taxon>Pseudomonadota</taxon>
        <taxon>Gammaproteobacteria</taxon>
        <taxon>Alteromonadales</taxon>
        <taxon>Alteromonadaceae</taxon>
        <taxon>Marisediminitalea</taxon>
    </lineage>
</organism>
<dbReference type="EMBL" id="FQWD01000005">
    <property type="protein sequence ID" value="SHG83944.1"/>
    <property type="molecule type" value="Genomic_DNA"/>
</dbReference>
<evidence type="ECO:0000313" key="1">
    <source>
        <dbReference type="EMBL" id="SHG83944.1"/>
    </source>
</evidence>
<sequence>MQSGVSRTLLIVLFILVFCPLRAAEAAIHILANEAVKTQTLSPAQVRLIFAGRTQFWPNGERVKVFVLHASNPIHTEFCRNVLQIYPYQLERIWQRITYSGQGDAPTIVNSIEDMVAKVAATPGSIGYVNTETPPEGTYLLNIGERE</sequence>
<evidence type="ECO:0008006" key="3">
    <source>
        <dbReference type="Google" id="ProtNLM"/>
    </source>
</evidence>
<keyword evidence="2" id="KW-1185">Reference proteome</keyword>
<dbReference type="SUPFAM" id="SSF53850">
    <property type="entry name" value="Periplasmic binding protein-like II"/>
    <property type="match status" value="1"/>
</dbReference>
<dbReference type="OrthoDB" id="5368544at2"/>
<protein>
    <recommendedName>
        <fullName evidence="3">PBP superfamily domain-containing protein</fullName>
    </recommendedName>
</protein>
<name>A0A1M5N2Z8_9ALTE</name>
<dbReference type="Proteomes" id="UP000184520">
    <property type="component" value="Unassembled WGS sequence"/>
</dbReference>
<dbReference type="STRING" id="634436.SAMN05216361_3058"/>
<dbReference type="Gene3D" id="3.40.190.10">
    <property type="entry name" value="Periplasmic binding protein-like II"/>
    <property type="match status" value="1"/>
</dbReference>
<accession>A0A1M5N2Z8</accession>
<dbReference type="AlphaFoldDB" id="A0A1M5N2Z8"/>
<evidence type="ECO:0000313" key="2">
    <source>
        <dbReference type="Proteomes" id="UP000184520"/>
    </source>
</evidence>